<dbReference type="InterPro" id="IPR004276">
    <property type="entry name" value="GlycoTrans_28_N"/>
</dbReference>
<keyword evidence="5" id="KW-0133">Cell shape</keyword>
<evidence type="ECO:0000259" key="11">
    <source>
        <dbReference type="Pfam" id="PF03033"/>
    </source>
</evidence>
<reference evidence="13" key="1">
    <citation type="submission" date="2020-05" db="EMBL/GenBank/DDBJ databases">
        <authorList>
            <person name="Chiriac C."/>
            <person name="Salcher M."/>
            <person name="Ghai R."/>
            <person name="Kavagutti S V."/>
        </authorList>
    </citation>
    <scope>NUCLEOTIDE SEQUENCE</scope>
</reference>
<evidence type="ECO:0000256" key="9">
    <source>
        <dbReference type="ARBA" id="ARBA00023316"/>
    </source>
</evidence>
<keyword evidence="6" id="KW-0573">Peptidoglycan synthesis</keyword>
<dbReference type="HAMAP" id="MF_00033">
    <property type="entry name" value="MurG"/>
    <property type="match status" value="1"/>
</dbReference>
<proteinExistence type="inferred from homology"/>
<evidence type="ECO:0000259" key="12">
    <source>
        <dbReference type="Pfam" id="PF04101"/>
    </source>
</evidence>
<evidence type="ECO:0000256" key="6">
    <source>
        <dbReference type="ARBA" id="ARBA00022984"/>
    </source>
</evidence>
<feature type="domain" description="Glycosyl transferase family 28 C-terminal" evidence="12">
    <location>
        <begin position="189"/>
        <end position="346"/>
    </location>
</feature>
<keyword evidence="7 10" id="KW-0472">Membrane</keyword>
<accession>A0A6J6G495</accession>
<gene>
    <name evidence="13" type="ORF">UFOPK1788_00760</name>
</gene>
<evidence type="ECO:0000256" key="1">
    <source>
        <dbReference type="ARBA" id="ARBA00022475"/>
    </source>
</evidence>
<dbReference type="GO" id="GO:0005975">
    <property type="term" value="P:carbohydrate metabolic process"/>
    <property type="evidence" value="ECO:0007669"/>
    <property type="project" value="InterPro"/>
</dbReference>
<dbReference type="PANTHER" id="PTHR21015">
    <property type="entry name" value="UDP-N-ACETYLGLUCOSAMINE--N-ACETYLMURAMYL-(PENTAPEPTIDE) PYROPHOSPHORYL-UNDECAPRENOL N-ACETYLGLUCOSAMINE TRANSFERASE 1"/>
    <property type="match status" value="1"/>
</dbReference>
<name>A0A6J6G495_9ZZZZ</name>
<keyword evidence="3" id="KW-0328">Glycosyltransferase</keyword>
<feature type="domain" description="Glycosyltransferase family 28 N-terminal" evidence="11">
    <location>
        <begin position="5"/>
        <end position="143"/>
    </location>
</feature>
<keyword evidence="4" id="KW-0808">Transferase</keyword>
<evidence type="ECO:0000256" key="3">
    <source>
        <dbReference type="ARBA" id="ARBA00022676"/>
    </source>
</evidence>
<dbReference type="GO" id="GO:0051301">
    <property type="term" value="P:cell division"/>
    <property type="evidence" value="ECO:0007669"/>
    <property type="project" value="UniProtKB-KW"/>
</dbReference>
<dbReference type="Gene3D" id="3.40.50.2000">
    <property type="entry name" value="Glycogen Phosphorylase B"/>
    <property type="match status" value="2"/>
</dbReference>
<dbReference type="CDD" id="cd03785">
    <property type="entry name" value="GT28_MurG"/>
    <property type="match status" value="1"/>
</dbReference>
<keyword evidence="2" id="KW-0132">Cell division</keyword>
<evidence type="ECO:0000256" key="4">
    <source>
        <dbReference type="ARBA" id="ARBA00022679"/>
    </source>
</evidence>
<dbReference type="EMBL" id="CAEZUE010000092">
    <property type="protein sequence ID" value="CAB4595390.1"/>
    <property type="molecule type" value="Genomic_DNA"/>
</dbReference>
<keyword evidence="10" id="KW-1133">Transmembrane helix</keyword>
<evidence type="ECO:0000256" key="5">
    <source>
        <dbReference type="ARBA" id="ARBA00022960"/>
    </source>
</evidence>
<protein>
    <submittedName>
        <fullName evidence="13">Unannotated protein</fullName>
    </submittedName>
</protein>
<dbReference type="AlphaFoldDB" id="A0A6J6G495"/>
<dbReference type="PANTHER" id="PTHR21015:SF22">
    <property type="entry name" value="GLYCOSYLTRANSFERASE"/>
    <property type="match status" value="1"/>
</dbReference>
<dbReference type="Pfam" id="PF04101">
    <property type="entry name" value="Glyco_tran_28_C"/>
    <property type="match status" value="1"/>
</dbReference>
<sequence>MTVYLFAGGGTAGHVNPMLATAEALRTKEPVSEIIVVGTSEGLESRLVPERGFELVTVAKLPFPRSLSFSALVFPFRFVIAALSLVRVIRRRGVSVVVGFGGYAAAPAYLAARIAGIPLVIHEANAIPGIANKWASGFASRVGIAFSGTPLPGSQLVGMPMSDAIAHLDRATKRAEAYRLFDLDPALPVLFVTGGSTGANRLNSTVSDSIDEILASGWQVLHTVGESRTFVDPKRTGYRVIRYCNRMDLAYALADCVIARSGAATVSELTGLGIPTIFVPYPVGNGEQFRNSEGVTSAGGAILCRDEEFTGAYVTGTVIPLLSNRETLRKMSSAALGMGIRDGAERMVGLIASGRDGLVEKGKS</sequence>
<dbReference type="GO" id="GO:0071555">
    <property type="term" value="P:cell wall organization"/>
    <property type="evidence" value="ECO:0007669"/>
    <property type="project" value="UniProtKB-KW"/>
</dbReference>
<feature type="transmembrane region" description="Helical" evidence="10">
    <location>
        <begin position="67"/>
        <end position="86"/>
    </location>
</feature>
<evidence type="ECO:0000256" key="2">
    <source>
        <dbReference type="ARBA" id="ARBA00022618"/>
    </source>
</evidence>
<keyword evidence="9" id="KW-0961">Cell wall biogenesis/degradation</keyword>
<keyword evidence="1" id="KW-1003">Cell membrane</keyword>
<evidence type="ECO:0000256" key="10">
    <source>
        <dbReference type="SAM" id="Phobius"/>
    </source>
</evidence>
<keyword evidence="10" id="KW-0812">Transmembrane</keyword>
<dbReference type="InterPro" id="IPR006009">
    <property type="entry name" value="GlcNAc_MurG"/>
</dbReference>
<dbReference type="SUPFAM" id="SSF53756">
    <property type="entry name" value="UDP-Glycosyltransferase/glycogen phosphorylase"/>
    <property type="match status" value="1"/>
</dbReference>
<feature type="transmembrane region" description="Helical" evidence="10">
    <location>
        <begin position="93"/>
        <end position="112"/>
    </location>
</feature>
<dbReference type="Pfam" id="PF03033">
    <property type="entry name" value="Glyco_transf_28"/>
    <property type="match status" value="1"/>
</dbReference>
<dbReference type="GO" id="GO:0008360">
    <property type="term" value="P:regulation of cell shape"/>
    <property type="evidence" value="ECO:0007669"/>
    <property type="project" value="UniProtKB-KW"/>
</dbReference>
<evidence type="ECO:0000256" key="8">
    <source>
        <dbReference type="ARBA" id="ARBA00023306"/>
    </source>
</evidence>
<evidence type="ECO:0000256" key="7">
    <source>
        <dbReference type="ARBA" id="ARBA00023136"/>
    </source>
</evidence>
<evidence type="ECO:0000313" key="13">
    <source>
        <dbReference type="EMBL" id="CAB4595390.1"/>
    </source>
</evidence>
<dbReference type="InterPro" id="IPR007235">
    <property type="entry name" value="Glyco_trans_28_C"/>
</dbReference>
<organism evidence="13">
    <name type="scientific">freshwater metagenome</name>
    <dbReference type="NCBI Taxonomy" id="449393"/>
    <lineage>
        <taxon>unclassified sequences</taxon>
        <taxon>metagenomes</taxon>
        <taxon>ecological metagenomes</taxon>
    </lineage>
</organism>
<dbReference type="GO" id="GO:0050511">
    <property type="term" value="F:undecaprenyldiphospho-muramoylpentapeptide beta-N-acetylglucosaminyltransferase activity"/>
    <property type="evidence" value="ECO:0007669"/>
    <property type="project" value="InterPro"/>
</dbReference>
<keyword evidence="8" id="KW-0131">Cell cycle</keyword>
<dbReference type="GO" id="GO:0009252">
    <property type="term" value="P:peptidoglycan biosynthetic process"/>
    <property type="evidence" value="ECO:0007669"/>
    <property type="project" value="UniProtKB-KW"/>
</dbReference>